<comment type="catalytic activity">
    <reaction evidence="8">
        <text>L-threonyl-[protein] + ATP = O-phospho-L-threonyl-[protein] + ADP + H(+)</text>
        <dbReference type="Rhea" id="RHEA:46608"/>
        <dbReference type="Rhea" id="RHEA-COMP:11060"/>
        <dbReference type="Rhea" id="RHEA-COMP:11605"/>
        <dbReference type="ChEBI" id="CHEBI:15378"/>
        <dbReference type="ChEBI" id="CHEBI:30013"/>
        <dbReference type="ChEBI" id="CHEBI:30616"/>
        <dbReference type="ChEBI" id="CHEBI:61977"/>
        <dbReference type="ChEBI" id="CHEBI:456216"/>
        <dbReference type="EC" id="2.7.11.1"/>
    </reaction>
</comment>
<dbReference type="InterPro" id="IPR055164">
    <property type="entry name" value="EDR1/CTR1/ARMC3-like_pept-like"/>
</dbReference>
<dbReference type="EMBL" id="JANAVB010029617">
    <property type="protein sequence ID" value="KAJ6814701.1"/>
    <property type="molecule type" value="Genomic_DNA"/>
</dbReference>
<comment type="caution">
    <text evidence="12">The sequence shown here is derived from an EMBL/GenBank/DDBJ whole genome shotgun (WGS) entry which is preliminary data.</text>
</comment>
<reference evidence="12" key="2">
    <citation type="submission" date="2023-04" db="EMBL/GenBank/DDBJ databases">
        <authorList>
            <person name="Bruccoleri R.E."/>
            <person name="Oakeley E.J."/>
            <person name="Faust A.-M."/>
            <person name="Dessus-Babus S."/>
            <person name="Altorfer M."/>
            <person name="Burckhardt D."/>
            <person name="Oertli M."/>
            <person name="Naumann U."/>
            <person name="Petersen F."/>
            <person name="Wong J."/>
        </authorList>
    </citation>
    <scope>NUCLEOTIDE SEQUENCE</scope>
    <source>
        <strain evidence="12">GSM-AAB239-AS_SAM_17_03QT</strain>
        <tissue evidence="12">Leaf</tissue>
    </source>
</reference>
<dbReference type="SUPFAM" id="SSF56112">
    <property type="entry name" value="Protein kinase-like (PK-like)"/>
    <property type="match status" value="1"/>
</dbReference>
<evidence type="ECO:0000256" key="10">
    <source>
        <dbReference type="SAM" id="MobiDB-lite"/>
    </source>
</evidence>
<sequence>MPRMKHFLKKLHIGGGGADQRMTAPPPPPESPSGDGSDAAEPIGEGSGPLAPAAPSSATSAAGDDDAGFSFFEEEYQVQLAMAISASDPDGLADPDSVQINAAKRMSLGCSASIGVGGGGGGGGGSGGGGSPMGYLSFRYWNYNVVNYDEKLTDGFYDVYGIVSNCSLQGEMPSLVSLQAMSVSDNVDYGVVTVNRTIDQALQKLETRAVSISSECRTTQLGPVASGLVQKIANLVVDSMGGPVSDADDILRRWTIKSHELRTSLNTVVLPLGLLEVGLSRHRALLFKVLADRVNLPCALVKGSYYTGTDEGAVNLIKIDDGSEYIIDLMGAPGSLIPAEIPSIHLQNSGLNLLNSATVEQTVKDLCLALDNVSSQFEKQNMILEGSSYDRLDAGLKTNLNSRVSPLLEIGRAKTTEQNQTEKFEHEFGKLLPPLGRPQADVEGISEATSSAQQMKLNDVSKYVVSAAKDPEFAQKLHAVLLESGASPPTDLFSDLNPSLELEEQKGSGNENIFSDGSIREKEAQMHNNLSMFFNSSLVTVREEKCSSSTNDKNTQQNFSEGACKESKLAYTNRSPVGMCNPSPFATSEGFTSLETPVTEIALANSRFDGTCLVRKASVSSSTSQGKLILETFSKQPQYVNAPLPLGAQCSQADVGSIVTSANANINVFLKDDRGSADDSKLKHIARDDNNLQITSVAVEEQNNPLAEVAEWEIPWENLQIGERIGLGSCGEVYRADWNGTEVAVKKFLDQDLSGDALEQFRCEVKIMLRLRHPNVVLFMGAVTRPPNLSILTEYLPRGSLYRLLHRPKVQLEEKRRLRMALDVAKGMNYLHSSHPPIVHRDLKSPNLLVDRNWVVKVCDFGLSRLKHHTFLSSKSTAGTPEWMAPEVLRNEPSDEKSDVYSFGVILWELATLRMPWSGMNPMQVVGAVGFQNRRLDIPKEVDPVAAQIISDCWQSDPSQRPSFAQLMSPLKQLQRFVVAAR</sequence>
<dbReference type="FunFam" id="3.30.200.20:FF:000060">
    <property type="entry name" value="Serine/threonine-protein kinase isoform 1"/>
    <property type="match status" value="1"/>
</dbReference>
<dbReference type="EC" id="2.7.11.1" evidence="2"/>
<evidence type="ECO:0000256" key="1">
    <source>
        <dbReference type="ARBA" id="ARBA00010507"/>
    </source>
</evidence>
<dbReference type="InterPro" id="IPR001245">
    <property type="entry name" value="Ser-Thr/Tyr_kinase_cat_dom"/>
</dbReference>
<evidence type="ECO:0000256" key="6">
    <source>
        <dbReference type="ARBA" id="ARBA00022777"/>
    </source>
</evidence>
<evidence type="ECO:0000256" key="3">
    <source>
        <dbReference type="ARBA" id="ARBA00022527"/>
    </source>
</evidence>
<dbReference type="GO" id="GO:0010182">
    <property type="term" value="P:sugar mediated signaling pathway"/>
    <property type="evidence" value="ECO:0007669"/>
    <property type="project" value="UniProtKB-ARBA"/>
</dbReference>
<protein>
    <recommendedName>
        <fullName evidence="2">non-specific serine/threonine protein kinase</fullName>
        <ecNumber evidence="2">2.7.11.1</ecNumber>
    </recommendedName>
</protein>
<dbReference type="AlphaFoldDB" id="A0AAX6FFB5"/>
<evidence type="ECO:0000256" key="5">
    <source>
        <dbReference type="ARBA" id="ARBA00022741"/>
    </source>
</evidence>
<evidence type="ECO:0000313" key="13">
    <source>
        <dbReference type="Proteomes" id="UP001140949"/>
    </source>
</evidence>
<dbReference type="InterPro" id="IPR051681">
    <property type="entry name" value="Ser/Thr_Kinases-Pseudokinases"/>
</dbReference>
<feature type="region of interest" description="Disordered" evidence="10">
    <location>
        <begin position="1"/>
        <end position="66"/>
    </location>
</feature>
<dbReference type="Gene3D" id="3.30.200.20">
    <property type="entry name" value="Phosphorylase Kinase, domain 1"/>
    <property type="match status" value="1"/>
</dbReference>
<comment type="catalytic activity">
    <reaction evidence="9">
        <text>L-seryl-[protein] + ATP = O-phospho-L-seryl-[protein] + ADP + H(+)</text>
        <dbReference type="Rhea" id="RHEA:17989"/>
        <dbReference type="Rhea" id="RHEA-COMP:9863"/>
        <dbReference type="Rhea" id="RHEA-COMP:11604"/>
        <dbReference type="ChEBI" id="CHEBI:15378"/>
        <dbReference type="ChEBI" id="CHEBI:29999"/>
        <dbReference type="ChEBI" id="CHEBI:30616"/>
        <dbReference type="ChEBI" id="CHEBI:83421"/>
        <dbReference type="ChEBI" id="CHEBI:456216"/>
        <dbReference type="EC" id="2.7.11.1"/>
    </reaction>
</comment>
<feature type="domain" description="Protein kinase" evidence="11">
    <location>
        <begin position="719"/>
        <end position="978"/>
    </location>
</feature>
<gene>
    <name evidence="12" type="ORF">M6B38_137825</name>
</gene>
<dbReference type="SMART" id="SM00220">
    <property type="entry name" value="S_TKc"/>
    <property type="match status" value="1"/>
</dbReference>
<dbReference type="GO" id="GO:0005524">
    <property type="term" value="F:ATP binding"/>
    <property type="evidence" value="ECO:0007669"/>
    <property type="project" value="UniProtKB-KW"/>
</dbReference>
<dbReference type="Proteomes" id="UP001140949">
    <property type="component" value="Unassembled WGS sequence"/>
</dbReference>
<proteinExistence type="inferred from homology"/>
<evidence type="ECO:0000256" key="2">
    <source>
        <dbReference type="ARBA" id="ARBA00012513"/>
    </source>
</evidence>
<dbReference type="GO" id="GO:0004674">
    <property type="term" value="F:protein serine/threonine kinase activity"/>
    <property type="evidence" value="ECO:0007669"/>
    <property type="project" value="UniProtKB-KW"/>
</dbReference>
<keyword evidence="4" id="KW-0808">Transferase</keyword>
<dbReference type="Pfam" id="PF14381">
    <property type="entry name" value="EDR1_CTR1_ARMC3_pept"/>
    <property type="match status" value="1"/>
</dbReference>
<evidence type="ECO:0000259" key="11">
    <source>
        <dbReference type="PROSITE" id="PS50011"/>
    </source>
</evidence>
<name>A0AAX6FFB5_IRIPA</name>
<comment type="similarity">
    <text evidence="1">Belongs to the protein kinase superfamily. TKL Ser/Thr protein kinase family. RAF subfamily.</text>
</comment>
<accession>A0AAX6FFB5</accession>
<evidence type="ECO:0000313" key="12">
    <source>
        <dbReference type="EMBL" id="KAJ6814701.1"/>
    </source>
</evidence>
<dbReference type="FunFam" id="1.10.510.10:FF:000193">
    <property type="entry name" value="Serine/threonine-protein kinase CTR1"/>
    <property type="match status" value="1"/>
</dbReference>
<reference evidence="12" key="1">
    <citation type="journal article" date="2023" name="GigaByte">
        <title>Genome assembly of the bearded iris, Iris pallida Lam.</title>
        <authorList>
            <person name="Bruccoleri R.E."/>
            <person name="Oakeley E.J."/>
            <person name="Faust A.M.E."/>
            <person name="Altorfer M."/>
            <person name="Dessus-Babus S."/>
            <person name="Burckhardt D."/>
            <person name="Oertli M."/>
            <person name="Naumann U."/>
            <person name="Petersen F."/>
            <person name="Wong J."/>
        </authorList>
    </citation>
    <scope>NUCLEOTIDE SEQUENCE</scope>
    <source>
        <strain evidence="12">GSM-AAB239-AS_SAM_17_03QT</strain>
    </source>
</reference>
<dbReference type="InterPro" id="IPR011009">
    <property type="entry name" value="Kinase-like_dom_sf"/>
</dbReference>
<dbReference type="PROSITE" id="PS50011">
    <property type="entry name" value="PROTEIN_KINASE_DOM"/>
    <property type="match status" value="1"/>
</dbReference>
<evidence type="ECO:0000256" key="8">
    <source>
        <dbReference type="ARBA" id="ARBA00047899"/>
    </source>
</evidence>
<evidence type="ECO:0000256" key="9">
    <source>
        <dbReference type="ARBA" id="ARBA00048679"/>
    </source>
</evidence>
<organism evidence="12 13">
    <name type="scientific">Iris pallida</name>
    <name type="common">Sweet iris</name>
    <dbReference type="NCBI Taxonomy" id="29817"/>
    <lineage>
        <taxon>Eukaryota</taxon>
        <taxon>Viridiplantae</taxon>
        <taxon>Streptophyta</taxon>
        <taxon>Embryophyta</taxon>
        <taxon>Tracheophyta</taxon>
        <taxon>Spermatophyta</taxon>
        <taxon>Magnoliopsida</taxon>
        <taxon>Liliopsida</taxon>
        <taxon>Asparagales</taxon>
        <taxon>Iridaceae</taxon>
        <taxon>Iridoideae</taxon>
        <taxon>Irideae</taxon>
        <taxon>Iris</taxon>
    </lineage>
</organism>
<keyword evidence="13" id="KW-1185">Reference proteome</keyword>
<keyword evidence="6 12" id="KW-0418">Kinase</keyword>
<evidence type="ECO:0000256" key="7">
    <source>
        <dbReference type="ARBA" id="ARBA00022840"/>
    </source>
</evidence>
<feature type="compositionally biased region" description="Low complexity" evidence="10">
    <location>
        <begin position="48"/>
        <end position="62"/>
    </location>
</feature>
<dbReference type="InterPro" id="IPR000719">
    <property type="entry name" value="Prot_kinase_dom"/>
</dbReference>
<dbReference type="Gene3D" id="1.10.510.10">
    <property type="entry name" value="Transferase(Phosphotransferase) domain 1"/>
    <property type="match status" value="1"/>
</dbReference>
<dbReference type="PROSITE" id="PS00108">
    <property type="entry name" value="PROTEIN_KINASE_ST"/>
    <property type="match status" value="1"/>
</dbReference>
<keyword evidence="3" id="KW-0723">Serine/threonine-protein kinase</keyword>
<feature type="compositionally biased region" description="Basic residues" evidence="10">
    <location>
        <begin position="1"/>
        <end position="12"/>
    </location>
</feature>
<dbReference type="PRINTS" id="PR00109">
    <property type="entry name" value="TYRKINASE"/>
</dbReference>
<dbReference type="CDD" id="cd13999">
    <property type="entry name" value="STKc_MAP3K-like"/>
    <property type="match status" value="1"/>
</dbReference>
<dbReference type="InterPro" id="IPR008271">
    <property type="entry name" value="Ser/Thr_kinase_AS"/>
</dbReference>
<dbReference type="Pfam" id="PF07714">
    <property type="entry name" value="PK_Tyr_Ser-Thr"/>
    <property type="match status" value="1"/>
</dbReference>
<dbReference type="PANTHER" id="PTHR44329">
    <property type="entry name" value="SERINE/THREONINE-PROTEIN KINASE TNNI3K-RELATED"/>
    <property type="match status" value="1"/>
</dbReference>
<dbReference type="GO" id="GO:0006950">
    <property type="term" value="P:response to stress"/>
    <property type="evidence" value="ECO:0007669"/>
    <property type="project" value="UniProtKB-ARBA"/>
</dbReference>
<keyword evidence="7" id="KW-0067">ATP-binding</keyword>
<keyword evidence="5" id="KW-0547">Nucleotide-binding</keyword>
<evidence type="ECO:0000256" key="4">
    <source>
        <dbReference type="ARBA" id="ARBA00022679"/>
    </source>
</evidence>
<dbReference type="PANTHER" id="PTHR44329:SF302">
    <property type="entry name" value="SERINE_THREONINE-PROTEIN KINASE SIS8-RELATED"/>
    <property type="match status" value="1"/>
</dbReference>